<dbReference type="PROSITE" id="PS50928">
    <property type="entry name" value="ABC_TM1"/>
    <property type="match status" value="1"/>
</dbReference>
<feature type="transmembrane region" description="Helical" evidence="7">
    <location>
        <begin position="282"/>
        <end position="308"/>
    </location>
</feature>
<dbReference type="GO" id="GO:0071916">
    <property type="term" value="F:dipeptide transmembrane transporter activity"/>
    <property type="evidence" value="ECO:0007669"/>
    <property type="project" value="TreeGrafter"/>
</dbReference>
<feature type="transmembrane region" description="Helical" evidence="7">
    <location>
        <begin position="182"/>
        <end position="201"/>
    </location>
</feature>
<sequence>MNLAYAARRFVTLLLTVFFVILVTFFAFRIIPGNPALAILGTEATPEQIQELEAKLGTDLPLGEQFLHWIGGAAAFDFGDSLRYSEPVLDLIGARLPVTFSLALLALAITVLVAVPLGIAAARRRGKALDLIISAVTQIGLAIPSFWSGIVLVLVFGVMLKWFSVSHYVPWSENAWLSLRSLLLPAVALSIPQIAIVVRYLRTTMLEQLHLEYVRTARSKGLRPSTVYYKHVLKNALIPVVTVVGMNFGEILAGSLVIEQVFTLPGLGRLLITAIGNRDYPLVQGLVLLVASIVIFVNFVVDLSYAWLNPKIRLR</sequence>
<dbReference type="PANTHER" id="PTHR43163:SF6">
    <property type="entry name" value="DIPEPTIDE TRANSPORT SYSTEM PERMEASE PROTEIN DPPB-RELATED"/>
    <property type="match status" value="1"/>
</dbReference>
<organism evidence="9 10">
    <name type="scientific">Cohnella xylanilytica</name>
    <dbReference type="NCBI Taxonomy" id="557555"/>
    <lineage>
        <taxon>Bacteria</taxon>
        <taxon>Bacillati</taxon>
        <taxon>Bacillota</taxon>
        <taxon>Bacilli</taxon>
        <taxon>Bacillales</taxon>
        <taxon>Paenibacillaceae</taxon>
        <taxon>Cohnella</taxon>
    </lineage>
</organism>
<gene>
    <name evidence="9" type="ORF">H7B90_06345</name>
</gene>
<dbReference type="Proteomes" id="UP000553776">
    <property type="component" value="Unassembled WGS sequence"/>
</dbReference>
<evidence type="ECO:0000256" key="1">
    <source>
        <dbReference type="ARBA" id="ARBA00004651"/>
    </source>
</evidence>
<evidence type="ECO:0000259" key="8">
    <source>
        <dbReference type="PROSITE" id="PS50928"/>
    </source>
</evidence>
<dbReference type="AlphaFoldDB" id="A0A841TYT3"/>
<accession>A0A841TYT3</accession>
<keyword evidence="3" id="KW-1003">Cell membrane</keyword>
<keyword evidence="2 7" id="KW-0813">Transport</keyword>
<evidence type="ECO:0000256" key="5">
    <source>
        <dbReference type="ARBA" id="ARBA00022989"/>
    </source>
</evidence>
<reference evidence="9 10" key="1">
    <citation type="submission" date="2020-08" db="EMBL/GenBank/DDBJ databases">
        <title>Cohnella phylogeny.</title>
        <authorList>
            <person name="Dunlap C."/>
        </authorList>
    </citation>
    <scope>NUCLEOTIDE SEQUENCE [LARGE SCALE GENOMIC DNA]</scope>
    <source>
        <strain evidence="9 10">DSM 25239</strain>
    </source>
</reference>
<evidence type="ECO:0000256" key="4">
    <source>
        <dbReference type="ARBA" id="ARBA00022692"/>
    </source>
</evidence>
<feature type="domain" description="ABC transmembrane type-1" evidence="8">
    <location>
        <begin position="96"/>
        <end position="301"/>
    </location>
</feature>
<comment type="subcellular location">
    <subcellularLocation>
        <location evidence="1 7">Cell membrane</location>
        <topology evidence="1 7">Multi-pass membrane protein</topology>
    </subcellularLocation>
</comment>
<dbReference type="CDD" id="cd06261">
    <property type="entry name" value="TM_PBP2"/>
    <property type="match status" value="1"/>
</dbReference>
<feature type="transmembrane region" description="Helical" evidence="7">
    <location>
        <begin position="98"/>
        <end position="119"/>
    </location>
</feature>
<evidence type="ECO:0000256" key="7">
    <source>
        <dbReference type="RuleBase" id="RU363032"/>
    </source>
</evidence>
<comment type="similarity">
    <text evidence="7">Belongs to the binding-protein-dependent transport system permease family.</text>
</comment>
<keyword evidence="6 7" id="KW-0472">Membrane</keyword>
<dbReference type="Gene3D" id="1.10.3720.10">
    <property type="entry name" value="MetI-like"/>
    <property type="match status" value="1"/>
</dbReference>
<evidence type="ECO:0000256" key="2">
    <source>
        <dbReference type="ARBA" id="ARBA00022448"/>
    </source>
</evidence>
<feature type="transmembrane region" description="Helical" evidence="7">
    <location>
        <begin position="131"/>
        <end position="162"/>
    </location>
</feature>
<dbReference type="SUPFAM" id="SSF161098">
    <property type="entry name" value="MetI-like"/>
    <property type="match status" value="1"/>
</dbReference>
<dbReference type="EMBL" id="JACJVR010000020">
    <property type="protein sequence ID" value="MBB6691020.1"/>
    <property type="molecule type" value="Genomic_DNA"/>
</dbReference>
<feature type="transmembrane region" description="Helical" evidence="7">
    <location>
        <begin position="236"/>
        <end position="262"/>
    </location>
</feature>
<dbReference type="InterPro" id="IPR000515">
    <property type="entry name" value="MetI-like"/>
</dbReference>
<comment type="caution">
    <text evidence="9">The sequence shown here is derived from an EMBL/GenBank/DDBJ whole genome shotgun (WGS) entry which is preliminary data.</text>
</comment>
<dbReference type="GO" id="GO:0005886">
    <property type="term" value="C:plasma membrane"/>
    <property type="evidence" value="ECO:0007669"/>
    <property type="project" value="UniProtKB-SubCell"/>
</dbReference>
<keyword evidence="5 7" id="KW-1133">Transmembrane helix</keyword>
<evidence type="ECO:0000313" key="9">
    <source>
        <dbReference type="EMBL" id="MBB6691020.1"/>
    </source>
</evidence>
<dbReference type="Pfam" id="PF00528">
    <property type="entry name" value="BPD_transp_1"/>
    <property type="match status" value="1"/>
</dbReference>
<keyword evidence="10" id="KW-1185">Reference proteome</keyword>
<proteinExistence type="inferred from homology"/>
<evidence type="ECO:0000313" key="10">
    <source>
        <dbReference type="Proteomes" id="UP000553776"/>
    </source>
</evidence>
<evidence type="ECO:0000256" key="3">
    <source>
        <dbReference type="ARBA" id="ARBA00022475"/>
    </source>
</evidence>
<protein>
    <submittedName>
        <fullName evidence="9">ABC transporter permease</fullName>
    </submittedName>
</protein>
<evidence type="ECO:0000256" key="6">
    <source>
        <dbReference type="ARBA" id="ARBA00023136"/>
    </source>
</evidence>
<dbReference type="PANTHER" id="PTHR43163">
    <property type="entry name" value="DIPEPTIDE TRANSPORT SYSTEM PERMEASE PROTEIN DPPB-RELATED"/>
    <property type="match status" value="1"/>
</dbReference>
<dbReference type="Pfam" id="PF19300">
    <property type="entry name" value="BPD_transp_1_N"/>
    <property type="match status" value="1"/>
</dbReference>
<dbReference type="RefSeq" id="WP_185135022.1">
    <property type="nucleotide sequence ID" value="NZ_JACJVR010000020.1"/>
</dbReference>
<keyword evidence="4 7" id="KW-0812">Transmembrane</keyword>
<name>A0A841TYT3_9BACL</name>
<dbReference type="InterPro" id="IPR035906">
    <property type="entry name" value="MetI-like_sf"/>
</dbReference>
<dbReference type="InterPro" id="IPR045621">
    <property type="entry name" value="BPD_transp_1_N"/>
</dbReference>
<feature type="transmembrane region" description="Helical" evidence="7">
    <location>
        <begin position="12"/>
        <end position="31"/>
    </location>
</feature>